<evidence type="ECO:0000256" key="3">
    <source>
        <dbReference type="ARBA" id="ARBA00022692"/>
    </source>
</evidence>
<evidence type="ECO:0000256" key="4">
    <source>
        <dbReference type="ARBA" id="ARBA00022989"/>
    </source>
</evidence>
<feature type="transmembrane region" description="Helical" evidence="6">
    <location>
        <begin position="234"/>
        <end position="252"/>
    </location>
</feature>
<feature type="transmembrane region" description="Helical" evidence="6">
    <location>
        <begin position="72"/>
        <end position="96"/>
    </location>
</feature>
<dbReference type="GO" id="GO:0009506">
    <property type="term" value="C:plasmodesma"/>
    <property type="evidence" value="ECO:0000318"/>
    <property type="project" value="GO_Central"/>
</dbReference>
<reference evidence="8" key="1">
    <citation type="journal article" date="2016" name="Nat. Biotechnol.">
        <title>Sequencing wild and cultivated cassava and related species reveals extensive interspecific hybridization and genetic diversity.</title>
        <authorList>
            <person name="Bredeson J.V."/>
            <person name="Lyons J.B."/>
            <person name="Prochnik S.E."/>
            <person name="Wu G.A."/>
            <person name="Ha C.M."/>
            <person name="Edsinger-Gonzales E."/>
            <person name="Grimwood J."/>
            <person name="Schmutz J."/>
            <person name="Rabbi I.Y."/>
            <person name="Egesi C."/>
            <person name="Nauluvula P."/>
            <person name="Lebot V."/>
            <person name="Ndunguru J."/>
            <person name="Mkamilo G."/>
            <person name="Bart R.S."/>
            <person name="Setter T.L."/>
            <person name="Gleadow R.M."/>
            <person name="Kulakow P."/>
            <person name="Ferguson M.E."/>
            <person name="Rounsley S."/>
            <person name="Rokhsar D.S."/>
        </authorList>
    </citation>
    <scope>NUCLEOTIDE SEQUENCE [LARGE SCALE GENOMIC DNA]</scope>
    <source>
        <strain evidence="8">cv. AM560-2</strain>
    </source>
</reference>
<organism evidence="7 8">
    <name type="scientific">Manihot esculenta</name>
    <name type="common">Cassava</name>
    <name type="synonym">Jatropha manihot</name>
    <dbReference type="NCBI Taxonomy" id="3983"/>
    <lineage>
        <taxon>Eukaryota</taxon>
        <taxon>Viridiplantae</taxon>
        <taxon>Streptophyta</taxon>
        <taxon>Embryophyta</taxon>
        <taxon>Tracheophyta</taxon>
        <taxon>Spermatophyta</taxon>
        <taxon>Magnoliopsida</taxon>
        <taxon>eudicotyledons</taxon>
        <taxon>Gunneridae</taxon>
        <taxon>Pentapetalae</taxon>
        <taxon>rosids</taxon>
        <taxon>fabids</taxon>
        <taxon>Malpighiales</taxon>
        <taxon>Euphorbiaceae</taxon>
        <taxon>Crotonoideae</taxon>
        <taxon>Manihoteae</taxon>
        <taxon>Manihot</taxon>
    </lineage>
</organism>
<evidence type="ECO:0000313" key="7">
    <source>
        <dbReference type="EMBL" id="OAY50201.1"/>
    </source>
</evidence>
<dbReference type="OrthoDB" id="672773at2759"/>
<evidence type="ECO:0000313" key="8">
    <source>
        <dbReference type="Proteomes" id="UP000091857"/>
    </source>
</evidence>
<dbReference type="Pfam" id="PF00335">
    <property type="entry name" value="Tetraspanin"/>
    <property type="match status" value="1"/>
</dbReference>
<evidence type="ECO:0000256" key="5">
    <source>
        <dbReference type="ARBA" id="ARBA00023136"/>
    </source>
</evidence>
<dbReference type="GO" id="GO:0005886">
    <property type="term" value="C:plasma membrane"/>
    <property type="evidence" value="ECO:0000318"/>
    <property type="project" value="GO_Central"/>
</dbReference>
<sequence>MLRLTNCIFFMLNIMLMMFAIATLSSSLYLRQHSGSDCQKVLQNPFMIIGVFTFVMALIGLMGSFWRLIIFLWMYSFVAFVMVIGLMAYMAFAFVVTNENAGKALSGLGFKEYRVGDYSNWLRNQFEQGKNWEEIRSCLVDAQVCKNLGLDINQDAYDYYKQQFSPVQSGCCKPPRYCGFGFKNATFWIMPESGPQVEDRDCSRWRNTGDKLCFDCKSCKRGVLENIKIEWRSLAVMNACLLAFVILVYSTSCCTRRNLQCHTTCYKDYCP</sequence>
<gene>
    <name evidence="7" type="ORF">MANES_05G116500v8</name>
</gene>
<keyword evidence="5 6" id="KW-0472">Membrane</keyword>
<evidence type="ECO:0000256" key="2">
    <source>
        <dbReference type="ARBA" id="ARBA00006840"/>
    </source>
</evidence>
<keyword evidence="3 6" id="KW-0812">Transmembrane</keyword>
<dbReference type="PANTHER" id="PTHR32191">
    <property type="entry name" value="TETRASPANIN-8-RELATED"/>
    <property type="match status" value="1"/>
</dbReference>
<feature type="transmembrane region" description="Helical" evidence="6">
    <location>
        <begin position="6"/>
        <end position="30"/>
    </location>
</feature>
<keyword evidence="4 6" id="KW-1133">Transmembrane helix</keyword>
<name>A0A2C9VWU0_MANES</name>
<evidence type="ECO:0000256" key="6">
    <source>
        <dbReference type="SAM" id="Phobius"/>
    </source>
</evidence>
<proteinExistence type="inferred from homology"/>
<dbReference type="InterPro" id="IPR044991">
    <property type="entry name" value="TET_plant"/>
</dbReference>
<comment type="similarity">
    <text evidence="2">Belongs to the tetraspanin (TM4SF) family.</text>
</comment>
<feature type="transmembrane region" description="Helical" evidence="6">
    <location>
        <begin position="42"/>
        <end position="66"/>
    </location>
</feature>
<keyword evidence="8" id="KW-1185">Reference proteome</keyword>
<dbReference type="STRING" id="3983.A0A2C9VWU0"/>
<accession>A0A2C9VWU0</accession>
<dbReference type="Gramene" id="Manes.05G116500.1.v8.1">
    <property type="protein sequence ID" value="Manes.05G116500.1.v8.1.CDS"/>
    <property type="gene ID" value="Manes.05G116500.v8.1"/>
</dbReference>
<dbReference type="OMA" id="CCKPPVY"/>
<comment type="caution">
    <text evidence="7">The sequence shown here is derived from an EMBL/GenBank/DDBJ whole genome shotgun (WGS) entry which is preliminary data.</text>
</comment>
<dbReference type="GO" id="GO:0009734">
    <property type="term" value="P:auxin-activated signaling pathway"/>
    <property type="evidence" value="ECO:0007669"/>
    <property type="project" value="InterPro"/>
</dbReference>
<dbReference type="InterPro" id="IPR018499">
    <property type="entry name" value="Tetraspanin/Peripherin"/>
</dbReference>
<dbReference type="Proteomes" id="UP000091857">
    <property type="component" value="Chromosome 5"/>
</dbReference>
<protein>
    <recommendedName>
        <fullName evidence="9">Tetraspanin</fullName>
    </recommendedName>
</protein>
<evidence type="ECO:0008006" key="9">
    <source>
        <dbReference type="Google" id="ProtNLM"/>
    </source>
</evidence>
<dbReference type="AlphaFoldDB" id="A0A2C9VWU0"/>
<dbReference type="EMBL" id="CM004391">
    <property type="protein sequence ID" value="OAY50201.1"/>
    <property type="molecule type" value="Genomic_DNA"/>
</dbReference>
<comment type="subcellular location">
    <subcellularLocation>
        <location evidence="1">Membrane</location>
        <topology evidence="1">Multi-pass membrane protein</topology>
    </subcellularLocation>
</comment>
<evidence type="ECO:0000256" key="1">
    <source>
        <dbReference type="ARBA" id="ARBA00004141"/>
    </source>
</evidence>